<dbReference type="AlphaFoldDB" id="A0AAN8Q932"/>
<dbReference type="Pfam" id="PF24536">
    <property type="entry name" value="NXPE4_C"/>
    <property type="match status" value="1"/>
</dbReference>
<dbReference type="EMBL" id="JAZGQO010000002">
    <property type="protein sequence ID" value="KAK6192347.1"/>
    <property type="molecule type" value="Genomic_DNA"/>
</dbReference>
<feature type="domain" description="NXPE C-terminal" evidence="1">
    <location>
        <begin position="337"/>
        <end position="560"/>
    </location>
</feature>
<dbReference type="InterPro" id="IPR013783">
    <property type="entry name" value="Ig-like_fold"/>
</dbReference>
<organism evidence="2 3">
    <name type="scientific">Patella caerulea</name>
    <name type="common">Rayed Mediterranean limpet</name>
    <dbReference type="NCBI Taxonomy" id="87958"/>
    <lineage>
        <taxon>Eukaryota</taxon>
        <taxon>Metazoa</taxon>
        <taxon>Spiralia</taxon>
        <taxon>Lophotrochozoa</taxon>
        <taxon>Mollusca</taxon>
        <taxon>Gastropoda</taxon>
        <taxon>Patellogastropoda</taxon>
        <taxon>Patelloidea</taxon>
        <taxon>Patellidae</taxon>
        <taxon>Patella</taxon>
    </lineage>
</organism>
<gene>
    <name evidence="2" type="ORF">SNE40_003828</name>
</gene>
<evidence type="ECO:0000313" key="2">
    <source>
        <dbReference type="EMBL" id="KAK6192347.1"/>
    </source>
</evidence>
<dbReference type="Proteomes" id="UP001347796">
    <property type="component" value="Unassembled WGS sequence"/>
</dbReference>
<dbReference type="PANTHER" id="PTHR16165:SF5">
    <property type="entry name" value="NXPE FAMILY MEMBER 3"/>
    <property type="match status" value="1"/>
</dbReference>
<name>A0AAN8Q932_PATCE</name>
<sequence length="561" mass="65314">MNAPKLKHSNYTSYFVYRVPEKLELISFINSCIHCPVKCPHSLPELSSCKGVECLCFQLNPVQNFPKYFDNSVVAKEPLLPGELQTVDDEPISDKGRIPNPTTSKTVVLSSANVGKDIKIQLQLYDSYGEKVLRGADDVRVRLVDDVRKLSQAGRVTDYKNGTYLLTLRTSFPGKIKVLVYIPHFREEWSTYLRWLRHFNTIFYYKSVYRKGNETQSTLCGPRPNIPGYDVVCNITYENGDDLWFCGAPPSQNLSCEDLISVHDYRLIDIGITPGEEFLAKRRGWMDAFKEVTVNVKGKAIPDNRNLLPTCNKLPKSKTWDLSSPTGYALNGEYHLSYCRITKTRDDIKRCLTNTTLFFTGDSTTRQWFMFLTSYLNCSLTTEKWYTRKWQRYAQCQNKHINLTIHLHPHNLPFSLAERHPDQTRMRINSIGMVFDKVPSKGKTIFVIYLFGHLTRHHYYISREKFRNMIPGLRRALARNKDMYVVIKSPHWFVQSWIIAVNDYSALFIKQIIMEEFKEFRQQIVYLDYWDMSSAYANTEMHPPNPMLFNMLRLLFGYACP</sequence>
<evidence type="ECO:0000259" key="1">
    <source>
        <dbReference type="Pfam" id="PF24536"/>
    </source>
</evidence>
<dbReference type="PANTHER" id="PTHR16165">
    <property type="entry name" value="NXPE FAMILY MEMBER"/>
    <property type="match status" value="1"/>
</dbReference>
<protein>
    <recommendedName>
        <fullName evidence="1">NXPE C-terminal domain-containing protein</fullName>
    </recommendedName>
</protein>
<dbReference type="Gene3D" id="2.60.40.10">
    <property type="entry name" value="Immunoglobulins"/>
    <property type="match status" value="1"/>
</dbReference>
<proteinExistence type="predicted"/>
<evidence type="ECO:0000313" key="3">
    <source>
        <dbReference type="Proteomes" id="UP001347796"/>
    </source>
</evidence>
<dbReference type="InterPro" id="IPR057106">
    <property type="entry name" value="NXPE4_C"/>
</dbReference>
<comment type="caution">
    <text evidence="2">The sequence shown here is derived from an EMBL/GenBank/DDBJ whole genome shotgun (WGS) entry which is preliminary data.</text>
</comment>
<keyword evidence="3" id="KW-1185">Reference proteome</keyword>
<accession>A0AAN8Q932</accession>
<reference evidence="2 3" key="1">
    <citation type="submission" date="2024-01" db="EMBL/GenBank/DDBJ databases">
        <title>The genome of the rayed Mediterranean limpet Patella caerulea (Linnaeus, 1758).</title>
        <authorList>
            <person name="Anh-Thu Weber A."/>
            <person name="Halstead-Nussloch G."/>
        </authorList>
    </citation>
    <scope>NUCLEOTIDE SEQUENCE [LARGE SCALE GENOMIC DNA]</scope>
    <source>
        <strain evidence="2">AATW-2023a</strain>
        <tissue evidence="2">Whole specimen</tissue>
    </source>
</reference>